<reference evidence="3" key="1">
    <citation type="submission" date="2016-10" db="EMBL/GenBank/DDBJ databases">
        <authorList>
            <person name="Varghese N."/>
            <person name="Submissions S."/>
        </authorList>
    </citation>
    <scope>NUCLEOTIDE SEQUENCE [LARGE SCALE GENOMIC DNA]</scope>
    <source>
        <strain evidence="3">DSM 3669</strain>
    </source>
</reference>
<evidence type="ECO:0000256" key="1">
    <source>
        <dbReference type="SAM" id="Phobius"/>
    </source>
</evidence>
<protein>
    <recommendedName>
        <fullName evidence="4">Glycosyl transferase family 2</fullName>
    </recommendedName>
</protein>
<evidence type="ECO:0000313" key="3">
    <source>
        <dbReference type="Proteomes" id="UP000199584"/>
    </source>
</evidence>
<feature type="transmembrane region" description="Helical" evidence="1">
    <location>
        <begin position="6"/>
        <end position="23"/>
    </location>
</feature>
<keyword evidence="3" id="KW-1185">Reference proteome</keyword>
<keyword evidence="1" id="KW-1133">Transmembrane helix</keyword>
<dbReference type="SUPFAM" id="SSF53448">
    <property type="entry name" value="Nucleotide-diphospho-sugar transferases"/>
    <property type="match status" value="1"/>
</dbReference>
<evidence type="ECO:0000313" key="2">
    <source>
        <dbReference type="EMBL" id="SFR03657.1"/>
    </source>
</evidence>
<dbReference type="STRING" id="39060.SAMN05660706_10970"/>
<sequence>MVVVYALAAMFLGWLAVMLCRTWRLVRAERRVAGAVAVACGGAGSGEGLPQRLVVLVQDQADYVEGLVRRLAALRSRQPAQRVVLVDGGSGDETALILERLARRFNMGFYRMDDGCTVPGDGQATDRYLDLRGVSGPDLLRVF</sequence>
<name>A0A1I6DE33_9FIRM</name>
<dbReference type="EMBL" id="FOYM01000009">
    <property type="protein sequence ID" value="SFR03657.1"/>
    <property type="molecule type" value="Genomic_DNA"/>
</dbReference>
<dbReference type="Gene3D" id="3.90.550.10">
    <property type="entry name" value="Spore Coat Polysaccharide Biosynthesis Protein SpsA, Chain A"/>
    <property type="match status" value="1"/>
</dbReference>
<proteinExistence type="predicted"/>
<dbReference type="Proteomes" id="UP000199584">
    <property type="component" value="Unassembled WGS sequence"/>
</dbReference>
<dbReference type="RefSeq" id="WP_092482769.1">
    <property type="nucleotide sequence ID" value="NZ_FOYM01000009.1"/>
</dbReference>
<keyword evidence="1" id="KW-0472">Membrane</keyword>
<gene>
    <name evidence="2" type="ORF">SAMN05660706_10970</name>
</gene>
<keyword evidence="1" id="KW-0812">Transmembrane</keyword>
<accession>A0A1I6DE33</accession>
<dbReference type="AlphaFoldDB" id="A0A1I6DE33"/>
<dbReference type="InterPro" id="IPR029044">
    <property type="entry name" value="Nucleotide-diphossugar_trans"/>
</dbReference>
<dbReference type="OrthoDB" id="1809387at2"/>
<organism evidence="2 3">
    <name type="scientific">Desulfoscipio geothermicus DSM 3669</name>
    <dbReference type="NCBI Taxonomy" id="1121426"/>
    <lineage>
        <taxon>Bacteria</taxon>
        <taxon>Bacillati</taxon>
        <taxon>Bacillota</taxon>
        <taxon>Clostridia</taxon>
        <taxon>Eubacteriales</taxon>
        <taxon>Desulfallaceae</taxon>
        <taxon>Desulfoscipio</taxon>
    </lineage>
</organism>
<evidence type="ECO:0008006" key="4">
    <source>
        <dbReference type="Google" id="ProtNLM"/>
    </source>
</evidence>